<dbReference type="InterPro" id="IPR011992">
    <property type="entry name" value="EF-hand-dom_pair"/>
</dbReference>
<dbReference type="AlphaFoldDB" id="A0A2P2NH29"/>
<accession>A0A2P2NH29</accession>
<evidence type="ECO:0000259" key="1">
    <source>
        <dbReference type="PROSITE" id="PS50222"/>
    </source>
</evidence>
<name>A0A2P2NH29_RHIMU</name>
<proteinExistence type="predicted"/>
<dbReference type="PROSITE" id="PS50222">
    <property type="entry name" value="EF_HAND_2"/>
    <property type="match status" value="1"/>
</dbReference>
<dbReference type="EMBL" id="GGEC01061280">
    <property type="protein sequence ID" value="MBX41764.1"/>
    <property type="molecule type" value="Transcribed_RNA"/>
</dbReference>
<dbReference type="InterPro" id="IPR002048">
    <property type="entry name" value="EF_hand_dom"/>
</dbReference>
<dbReference type="SUPFAM" id="SSF47473">
    <property type="entry name" value="EF-hand"/>
    <property type="match status" value="1"/>
</dbReference>
<organism evidence="2">
    <name type="scientific">Rhizophora mucronata</name>
    <name type="common">Asiatic mangrove</name>
    <dbReference type="NCBI Taxonomy" id="61149"/>
    <lineage>
        <taxon>Eukaryota</taxon>
        <taxon>Viridiplantae</taxon>
        <taxon>Streptophyta</taxon>
        <taxon>Embryophyta</taxon>
        <taxon>Tracheophyta</taxon>
        <taxon>Spermatophyta</taxon>
        <taxon>Magnoliopsida</taxon>
        <taxon>eudicotyledons</taxon>
        <taxon>Gunneridae</taxon>
        <taxon>Pentapetalae</taxon>
        <taxon>rosids</taxon>
        <taxon>fabids</taxon>
        <taxon>Malpighiales</taxon>
        <taxon>Rhizophoraceae</taxon>
        <taxon>Rhizophora</taxon>
    </lineage>
</organism>
<protein>
    <submittedName>
        <fullName evidence="2">Uncharacterized protein MANES_09G153500</fullName>
    </submittedName>
</protein>
<evidence type="ECO:0000313" key="2">
    <source>
        <dbReference type="EMBL" id="MBX41764.1"/>
    </source>
</evidence>
<feature type="domain" description="EF-hand" evidence="1">
    <location>
        <begin position="121"/>
        <end position="156"/>
    </location>
</feature>
<reference evidence="2" key="1">
    <citation type="submission" date="2018-02" db="EMBL/GenBank/DDBJ databases">
        <title>Rhizophora mucronata_Transcriptome.</title>
        <authorList>
            <person name="Meera S.P."/>
            <person name="Sreeshan A."/>
            <person name="Augustine A."/>
        </authorList>
    </citation>
    <scope>NUCLEOTIDE SEQUENCE</scope>
    <source>
        <tissue evidence="2">Leaf</tissue>
    </source>
</reference>
<dbReference type="Gene3D" id="1.10.238.10">
    <property type="entry name" value="EF-hand"/>
    <property type="match status" value="1"/>
</dbReference>
<sequence>MSDTAMTILDGNNLRSLHVSLPESDDSVSFTGAQVLHLAESKASESIFGLSLPQTVKSSALKRINVDDDVTFRQAELTREAAAEKLNAYLTAIADELKDNPLVVSILDGNTLRLYLEDEDDFAMLAESLFTELDTDDKGKISKSEVRNALVQMGVEMGIPPFEEFPSLNDILKKHGADATEELGQSQFAELLQAVLQDVAESLSVNNVVIIRNIKVVNGSKITKVLADEELLNNAVGRILGENCGRKNDQSILEIIRVFLEENGKELGLPPSQANEAVNLLYDAVFHDVAAGKYATEEEHECGELLKEILVKFAEQLEANPVYCDLDI</sequence>
<dbReference type="PANTHER" id="PTHR34574:SF3">
    <property type="entry name" value="CALCIUM-BINDING EF HAND FAMILY PROTEIN"/>
    <property type="match status" value="1"/>
</dbReference>
<dbReference type="PANTHER" id="PTHR34574">
    <property type="entry name" value="CALCIUM-BINDING EF-HAND FAMILY PROTEIN-RELATED"/>
    <property type="match status" value="1"/>
</dbReference>
<dbReference type="GO" id="GO:0005509">
    <property type="term" value="F:calcium ion binding"/>
    <property type="evidence" value="ECO:0007669"/>
    <property type="project" value="InterPro"/>
</dbReference>